<accession>A0ABU6JB78</accession>
<keyword evidence="2" id="KW-1185">Reference proteome</keyword>
<evidence type="ECO:0000313" key="1">
    <source>
        <dbReference type="EMBL" id="MEC4720904.1"/>
    </source>
</evidence>
<sequence length="98" mass="10864">MVHRRLLAGIWITPASKTGSVPETIRKPNILSSIAVNGVELIRQLLLSQVEQALPIMVYPDHGFLCRWSGNEVVLQMEAAQGSRRDRRLGRSDSGKAD</sequence>
<dbReference type="EMBL" id="JAWIIV010000014">
    <property type="protein sequence ID" value="MEC4720904.1"/>
    <property type="molecule type" value="Genomic_DNA"/>
</dbReference>
<proteinExistence type="predicted"/>
<gene>
    <name evidence="1" type="ORF">RY831_17190</name>
</gene>
<comment type="caution">
    <text evidence="1">The sequence shown here is derived from an EMBL/GenBank/DDBJ whole genome shotgun (WGS) entry which is preliminary data.</text>
</comment>
<reference evidence="1 2" key="1">
    <citation type="submission" date="2023-10" db="EMBL/GenBank/DDBJ databases">
        <title>Noviherbaspirillum sp. CPCC 100848 genome assembly.</title>
        <authorList>
            <person name="Li X.Y."/>
            <person name="Fang X.M."/>
        </authorList>
    </citation>
    <scope>NUCLEOTIDE SEQUENCE [LARGE SCALE GENOMIC DNA]</scope>
    <source>
        <strain evidence="1 2">CPCC 100848</strain>
    </source>
</reference>
<protein>
    <submittedName>
        <fullName evidence="1">Uncharacterized protein</fullName>
    </submittedName>
</protein>
<name>A0ABU6JB78_9BURK</name>
<dbReference type="Proteomes" id="UP001352263">
    <property type="component" value="Unassembled WGS sequence"/>
</dbReference>
<dbReference type="RefSeq" id="WP_326507614.1">
    <property type="nucleotide sequence ID" value="NZ_JAWIIV010000014.1"/>
</dbReference>
<organism evidence="1 2">
    <name type="scientific">Noviherbaspirillum album</name>
    <dbReference type="NCBI Taxonomy" id="3080276"/>
    <lineage>
        <taxon>Bacteria</taxon>
        <taxon>Pseudomonadati</taxon>
        <taxon>Pseudomonadota</taxon>
        <taxon>Betaproteobacteria</taxon>
        <taxon>Burkholderiales</taxon>
        <taxon>Oxalobacteraceae</taxon>
        <taxon>Noviherbaspirillum</taxon>
    </lineage>
</organism>
<evidence type="ECO:0000313" key="2">
    <source>
        <dbReference type="Proteomes" id="UP001352263"/>
    </source>
</evidence>